<dbReference type="GeneTree" id="ENSGT00940000154393"/>
<dbReference type="PANTHER" id="PTHR14819">
    <property type="entry name" value="GTP-BINDING"/>
    <property type="match status" value="1"/>
</dbReference>
<dbReference type="Ensembl" id="ENSLOCT00000008549.1">
    <property type="protein sequence ID" value="ENSLOCP00000008539.1"/>
    <property type="gene ID" value="ENSLOCG00000007057.1"/>
</dbReference>
<dbReference type="HOGENOM" id="CLU_001775_0_0_1"/>
<accession>W5MJI0</accession>
<dbReference type="PANTHER" id="PTHR14819:SF5">
    <property type="entry name" value="INTERFERON-INDUCED VERY LARGE GTPASE 1"/>
    <property type="match status" value="1"/>
</dbReference>
<dbReference type="SUPFAM" id="SSF52540">
    <property type="entry name" value="P-loop containing nucleoside triphosphate hydrolases"/>
    <property type="match status" value="1"/>
</dbReference>
<evidence type="ECO:0000313" key="3">
    <source>
        <dbReference type="Ensembl" id="ENSLOCP00000008539.1"/>
    </source>
</evidence>
<protein>
    <recommendedName>
        <fullName evidence="2">VLIG-type G domain-containing protein</fullName>
    </recommendedName>
</protein>
<dbReference type="InterPro" id="IPR052986">
    <property type="entry name" value="VLIG_GTPase"/>
</dbReference>
<feature type="domain" description="VLIG-type G" evidence="2">
    <location>
        <begin position="1457"/>
        <end position="1698"/>
    </location>
</feature>
<comment type="similarity">
    <text evidence="1">Belongs to the TRAFAC class dynamin-like GTPase superfamily. Very large inducible GTPase (VLIG) family.</text>
</comment>
<organism evidence="3 4">
    <name type="scientific">Lepisosteus oculatus</name>
    <name type="common">Spotted gar</name>
    <dbReference type="NCBI Taxonomy" id="7918"/>
    <lineage>
        <taxon>Eukaryota</taxon>
        <taxon>Metazoa</taxon>
        <taxon>Chordata</taxon>
        <taxon>Craniata</taxon>
        <taxon>Vertebrata</taxon>
        <taxon>Euteleostomi</taxon>
        <taxon>Actinopterygii</taxon>
        <taxon>Neopterygii</taxon>
        <taxon>Holostei</taxon>
        <taxon>Semionotiformes</taxon>
        <taxon>Lepisosteidae</taxon>
        <taxon>Lepisosteus</taxon>
    </lineage>
</organism>
<reference evidence="3" key="3">
    <citation type="submission" date="2025-09" db="UniProtKB">
        <authorList>
            <consortium name="Ensembl"/>
        </authorList>
    </citation>
    <scope>IDENTIFICATION</scope>
</reference>
<evidence type="ECO:0000256" key="1">
    <source>
        <dbReference type="ARBA" id="ARBA00006828"/>
    </source>
</evidence>
<dbReference type="Proteomes" id="UP000018468">
    <property type="component" value="Linkage group LG9"/>
</dbReference>
<dbReference type="Pfam" id="PF25974">
    <property type="entry name" value="URGCP_9th"/>
    <property type="match status" value="1"/>
</dbReference>
<dbReference type="Pfam" id="PF25683">
    <property type="entry name" value="URGCP_GTPase"/>
    <property type="match status" value="1"/>
</dbReference>
<proteinExistence type="inferred from homology"/>
<sequence>DLAAELEKAGLDGVYWSQVFKDVLSVRNTRALQYLGDKDYEKLKGHSTHEWERAALREMLGLKKKQLEKQDPLMKRVEQVKRDLAELQKLHREGIDRNSALVKEREEKIRSALDIPQECWVPAGQPLKNLVENLHKQLGLLEGSSLSSPGNVADEEVLRSASGGLALEGVYCTRNLEDMVEKREQLIEVPEGFTLSGPQHSSLYEQEEFSSYQTQTLFQKVVEKLGYTFRCSVKAGFKAFSIENTAEKSHSTEKEKSSKSSSEHSYIWKTMFNYVPLASSFLEKDKLKLSSAAMRDLRDIETVLLNTDEDDVTLLLIERVVHFFQRFGSHANQGPLHFGGVFWWKASAEGFSSSDLTKMNSLTSEALNIYVGAGYSGLMSSISIGVSTSATELKGSFTGNYTETQMSKVKLSVTKTGGPAQTDNHLQWKCALVSSNRTWHVIDRGTRLIPVWDIILSAHTQDFKDPFKLSSWLVEAYRRITGQDADLMSGENVLSAERQAQALIQKVNWAVSNSKQILTDLLQFKIKLREKTGSHKIWFQTCLSNEDMQEFLLEAVKKHNPEEAINLRMVVRSLMEPHLYTVKNFPNRAEIMKWVYHNKEEIHRDISVSEFSELAEILKQTKEELQDSKFALSDSVNMREAKIKATYTITFSLTSLRQTLVQNNEEETELLVLSIITSLGYSLKNKTFNYLLDWKDVDVLENELQKAYDKYCSLKEQAPARAQAYLVLTALTVSRDEQSVSSQDKEKRLQFLKSQLKDKMYPDVFSAVAYVNEQQDWERLQQELMFIIEEVSFSESSHSCYDVSQSSVQQDCHPDTVKEHSGKAVNNKTDAFMNLLQKLGLRDSYPCRMKKTDVLVINSLSCCASQPQTEKDLCFHYLYKLMMLDYSYRSMFLKVRVAESVKRSTPSQNAIDAIICSDDFFNPGVQNFTTCDDQDSDKVTHIHPMDVHMAVFHCSGNFLRPYLFSKVSTCQFALPLLVPSPCTGAVEFPLWALRQIKRSWCSKESSERGSTVKHNSKDMFETEVPTVSFIRLGSSSVSKSQILNNIISPKKHNVFFHRHCRGGSPDCLLMDGVVEITWYCPGGRKDDVFENCVAFLNLHGDASKHPEQLQFLQEVSTIIVVLISETSLDEDMKKIAQTLLNSSVPLICLLAGMENVPHSNNPTRVRLAAKSRNESDLTDEIISHIKHILSTHSTTASLQTVLQAARRQFRVDEDYKSCREGKEKAQILLGLLKENELLCIKENLLPLQGELWHKWCMKDKEQHRLHSKANKSIEQQVSEIRAEKIALRRKQLKKAFPLNDFMRSFLECLTSEDSQDNKLFMLQWLRMYLDELTTDTLTELQEKYHSTWTTLRQKEKTKDKEQETKLQKDLSSISEQISAATLGLQHLMREIAQLYEAVQLEGQGLEDYRWHANVLPAIGVEILISGYPLELMDGDAAHVPLVWIEAVLDKLTERLENGKVFVLSVIGVQSSGKSTMLNTMFGLQFTVSAGRCTRGAFMQLLRVSEDVRAQLQYDFVLVVDTEGLRSPELSNKATLSHDNELATFIIGIGDITLINIMGENPSEMQDILQICVQAFLRMKSVQIKPNCIFVHQNVAEASANNMNMEGRRRLQESLDEMARIAAREEGFEITGFGDIIQFDVESQVYYFKNLLEGDPPMAPPNPSYSQNVQDLKMKLLTVAQWKPGVKFPLLSDFKLRIRDLWNALLGENFVFSFRNTLEMMVYSKLEDKYGEWSWKMRKRALEVQNRLRNQITNKIIHGVTSTDLMREFDEVYRTLTDEIEKYFKEEKYQEILINWKVNVDKRFESLRNELIEENRKQCSELIRLKKCRTELDRKKSEYEAELITMSKDLASRLKEQKLSDKKMEEQFDRLWVNWVTRVSSEQPPEQQLNVKARVENILLDKFKNQGDVINTIVKREKIFQFNKKKHMKQTWYQKAWNTVTSHDPQWEIHGNELTQQIRTNVNKYMEKKENEKVDFNDNFIHEILGLIKGDINEYEKFLEQNIFTNEYEFELSVHLCTTVVGRFEKMHTAFKRANDPLIYLESKRDEYLDCFKSFCKGATSVRFFVDFLCKRLKPAIQQEVCDKTCIQITDKMKSNYPAFNGNRSNLENHILKHLAEQEDFDSYMEYINHPKHYFERFIGERVERYCEDNKDQLKKMFLTNLDDLVQQILRESTMVTAAVKEKQSGASAWLDEFCAAVGDHVSLPREEFTNIENEVVKDLQFLGEMMARSLGEILENLKKENSRIDLTMFRQRPDEILCKALSGCWEQCPFCKAICTNTILNHSTDHSVQFHRPSALAGWSFYKTDNFSLYFCTTAVTADISFKSCKGWIPFKQYRTAGAPYDKWSITSDGSEQSYWKWFICTFRSQLEKKYGYKFTGLGKIPADWERKKDAALKDVQ</sequence>
<dbReference type="InterPro" id="IPR058641">
    <property type="entry name" value="GVIN1_dom"/>
</dbReference>
<dbReference type="eggNOG" id="ENOG502QVVR">
    <property type="taxonomic scope" value="Eukaryota"/>
</dbReference>
<dbReference type="EMBL" id="AHAT01040102">
    <property type="status" value="NOT_ANNOTATED_CDS"/>
    <property type="molecule type" value="Genomic_DNA"/>
</dbReference>
<dbReference type="Bgee" id="ENSLOCG00000007057">
    <property type="expression patterns" value="Expressed in intestine and 11 other cell types or tissues"/>
</dbReference>
<dbReference type="InterPro" id="IPR027417">
    <property type="entry name" value="P-loop_NTPase"/>
</dbReference>
<dbReference type="PROSITE" id="PS51717">
    <property type="entry name" value="G_VLIG"/>
    <property type="match status" value="1"/>
</dbReference>
<dbReference type="Pfam" id="PF25496">
    <property type="entry name" value="URGCP"/>
    <property type="match status" value="1"/>
</dbReference>
<reference evidence="4" key="1">
    <citation type="submission" date="2011-12" db="EMBL/GenBank/DDBJ databases">
        <title>The Draft Genome of Lepisosteus oculatus.</title>
        <authorList>
            <consortium name="The Broad Institute Genome Assembly &amp; Analysis Group"/>
            <consortium name="Computational R&amp;D Group"/>
            <consortium name="and Sequencing Platform"/>
            <person name="Di Palma F."/>
            <person name="Alfoldi J."/>
            <person name="Johnson J."/>
            <person name="Berlin A."/>
            <person name="Gnerre S."/>
            <person name="Jaffe D."/>
            <person name="MacCallum I."/>
            <person name="Young S."/>
            <person name="Walker B.J."/>
            <person name="Lander E.S."/>
            <person name="Lindblad-Toh K."/>
        </authorList>
    </citation>
    <scope>NUCLEOTIDE SEQUENCE [LARGE SCALE GENOMIC DNA]</scope>
</reference>
<reference evidence="3" key="2">
    <citation type="submission" date="2025-08" db="UniProtKB">
        <authorList>
            <consortium name="Ensembl"/>
        </authorList>
    </citation>
    <scope>IDENTIFICATION</scope>
</reference>
<dbReference type="GO" id="GO:0005525">
    <property type="term" value="F:GTP binding"/>
    <property type="evidence" value="ECO:0007669"/>
    <property type="project" value="InterPro"/>
</dbReference>
<name>W5MJI0_LEPOC</name>
<dbReference type="InterPro" id="IPR057365">
    <property type="entry name" value="URGCP"/>
</dbReference>
<dbReference type="OMA" id="THEWERA"/>
<dbReference type="InterPro" id="IPR030383">
    <property type="entry name" value="G_VLIG_dom"/>
</dbReference>
<evidence type="ECO:0000313" key="4">
    <source>
        <dbReference type="Proteomes" id="UP000018468"/>
    </source>
</evidence>
<evidence type="ECO:0000259" key="2">
    <source>
        <dbReference type="PROSITE" id="PS51717"/>
    </source>
</evidence>
<keyword evidence="4" id="KW-1185">Reference proteome</keyword>
<dbReference type="InParanoid" id="W5MJI0"/>
<dbReference type="Gene3D" id="3.40.50.300">
    <property type="entry name" value="P-loop containing nucleotide triphosphate hydrolases"/>
    <property type="match status" value="1"/>
</dbReference>